<evidence type="ECO:0000259" key="4">
    <source>
        <dbReference type="PROSITE" id="PS50995"/>
    </source>
</evidence>
<dbReference type="AlphaFoldDB" id="A0A4Y3KXY8"/>
<protein>
    <recommendedName>
        <fullName evidence="4">HTH marR-type domain-containing protein</fullName>
    </recommendedName>
</protein>
<dbReference type="Gene3D" id="1.10.10.10">
    <property type="entry name" value="Winged helix-like DNA-binding domain superfamily/Winged helix DNA-binding domain"/>
    <property type="match status" value="1"/>
</dbReference>
<dbReference type="InterPro" id="IPR000835">
    <property type="entry name" value="HTH_MarR-typ"/>
</dbReference>
<dbReference type="Pfam" id="PF01047">
    <property type="entry name" value="MarR"/>
    <property type="match status" value="1"/>
</dbReference>
<dbReference type="InterPro" id="IPR036388">
    <property type="entry name" value="WH-like_DNA-bd_sf"/>
</dbReference>
<name>A0A4Y3KXY8_9CELL</name>
<dbReference type="PANTHER" id="PTHR33164">
    <property type="entry name" value="TRANSCRIPTIONAL REGULATOR, MARR FAMILY"/>
    <property type="match status" value="1"/>
</dbReference>
<dbReference type="InterPro" id="IPR023187">
    <property type="entry name" value="Tscrpt_reg_MarR-type_CS"/>
</dbReference>
<keyword evidence="2" id="KW-0238">DNA-binding</keyword>
<evidence type="ECO:0000256" key="2">
    <source>
        <dbReference type="ARBA" id="ARBA00023125"/>
    </source>
</evidence>
<dbReference type="PRINTS" id="PR00598">
    <property type="entry name" value="HTHMARR"/>
</dbReference>
<dbReference type="SUPFAM" id="SSF46785">
    <property type="entry name" value="Winged helix' DNA-binding domain"/>
    <property type="match status" value="1"/>
</dbReference>
<dbReference type="EMBL" id="BJLR01000016">
    <property type="protein sequence ID" value="GEA87698.1"/>
    <property type="molecule type" value="Genomic_DNA"/>
</dbReference>
<evidence type="ECO:0000256" key="1">
    <source>
        <dbReference type="ARBA" id="ARBA00023015"/>
    </source>
</evidence>
<feature type="domain" description="HTH marR-type" evidence="4">
    <location>
        <begin position="1"/>
        <end position="145"/>
    </location>
</feature>
<keyword evidence="6" id="KW-1185">Reference proteome</keyword>
<sequence length="164" mass="17860">MESSLRMPSAAATGPASHAVFRVARLHRMLAGALLREIGLHPGQELVMMQLWDAGPQRPADLVHALDSDTATMTRTVQRLERAGFVRRTPSPTDRRAVIVEATPASQGLREKVEVLWGRLEGYTLDGLADGERAQVLDALAVLERNLEVATSEQCAFRVAAPRG</sequence>
<dbReference type="InterPro" id="IPR039422">
    <property type="entry name" value="MarR/SlyA-like"/>
</dbReference>
<evidence type="ECO:0000313" key="5">
    <source>
        <dbReference type="EMBL" id="GEA87698.1"/>
    </source>
</evidence>
<proteinExistence type="predicted"/>
<evidence type="ECO:0000256" key="3">
    <source>
        <dbReference type="ARBA" id="ARBA00023163"/>
    </source>
</evidence>
<keyword evidence="1" id="KW-0805">Transcription regulation</keyword>
<dbReference type="GO" id="GO:0003677">
    <property type="term" value="F:DNA binding"/>
    <property type="evidence" value="ECO:0007669"/>
    <property type="project" value="UniProtKB-KW"/>
</dbReference>
<dbReference type="PROSITE" id="PS01117">
    <property type="entry name" value="HTH_MARR_1"/>
    <property type="match status" value="1"/>
</dbReference>
<accession>A0A4Y3KXY8</accession>
<keyword evidence="3" id="KW-0804">Transcription</keyword>
<dbReference type="InterPro" id="IPR036390">
    <property type="entry name" value="WH_DNA-bd_sf"/>
</dbReference>
<dbReference type="PANTHER" id="PTHR33164:SF102">
    <property type="entry name" value="TRANSCRIPTIONAL REGULATORY PROTEIN"/>
    <property type="match status" value="1"/>
</dbReference>
<dbReference type="SMART" id="SM00347">
    <property type="entry name" value="HTH_MARR"/>
    <property type="match status" value="1"/>
</dbReference>
<dbReference type="RefSeq" id="WP_034628801.1">
    <property type="nucleotide sequence ID" value="NZ_BJLR01000016.1"/>
</dbReference>
<reference evidence="5" key="1">
    <citation type="submission" date="2019-06" db="EMBL/GenBank/DDBJ databases">
        <title>Whole genome shotgun sequence of Cellulomonas cellasea NBRC 3753.</title>
        <authorList>
            <person name="Hosoyama A."/>
            <person name="Uohara A."/>
            <person name="Ohji S."/>
            <person name="Ichikawa N."/>
        </authorList>
    </citation>
    <scope>NUCLEOTIDE SEQUENCE [LARGE SCALE GENOMIC DNA]</scope>
    <source>
        <strain evidence="5">NBRC 3753</strain>
    </source>
</reference>
<dbReference type="Proteomes" id="UP000317046">
    <property type="component" value="Unassembled WGS sequence"/>
</dbReference>
<gene>
    <name evidence="5" type="ORF">CCE01nite_16470</name>
</gene>
<dbReference type="GO" id="GO:0003700">
    <property type="term" value="F:DNA-binding transcription factor activity"/>
    <property type="evidence" value="ECO:0007669"/>
    <property type="project" value="InterPro"/>
</dbReference>
<organism evidence="5 6">
    <name type="scientific">Cellulomonas cellasea</name>
    <dbReference type="NCBI Taxonomy" id="43670"/>
    <lineage>
        <taxon>Bacteria</taxon>
        <taxon>Bacillati</taxon>
        <taxon>Actinomycetota</taxon>
        <taxon>Actinomycetes</taxon>
        <taxon>Micrococcales</taxon>
        <taxon>Cellulomonadaceae</taxon>
        <taxon>Cellulomonas</taxon>
    </lineage>
</organism>
<dbReference type="PROSITE" id="PS50995">
    <property type="entry name" value="HTH_MARR_2"/>
    <property type="match status" value="1"/>
</dbReference>
<evidence type="ECO:0000313" key="6">
    <source>
        <dbReference type="Proteomes" id="UP000317046"/>
    </source>
</evidence>
<dbReference type="GO" id="GO:0006950">
    <property type="term" value="P:response to stress"/>
    <property type="evidence" value="ECO:0007669"/>
    <property type="project" value="TreeGrafter"/>
</dbReference>
<comment type="caution">
    <text evidence="5">The sequence shown here is derived from an EMBL/GenBank/DDBJ whole genome shotgun (WGS) entry which is preliminary data.</text>
</comment>